<dbReference type="Pfam" id="PF00854">
    <property type="entry name" value="PTR2"/>
    <property type="match status" value="1"/>
</dbReference>
<dbReference type="AlphaFoldDB" id="A0A4S4EJJ6"/>
<dbReference type="PANTHER" id="PTHR11654">
    <property type="entry name" value="OLIGOPEPTIDE TRANSPORTER-RELATED"/>
    <property type="match status" value="1"/>
</dbReference>
<keyword evidence="4 7" id="KW-1133">Transmembrane helix</keyword>
<evidence type="ECO:0000313" key="8">
    <source>
        <dbReference type="EMBL" id="THG16738.1"/>
    </source>
</evidence>
<feature type="transmembrane region" description="Helical" evidence="7">
    <location>
        <begin position="131"/>
        <end position="155"/>
    </location>
</feature>
<name>A0A4S4EJJ6_CAMSN</name>
<protein>
    <submittedName>
        <fullName evidence="8">Uncharacterized protein</fullName>
    </submittedName>
</protein>
<feature type="transmembrane region" description="Helical" evidence="7">
    <location>
        <begin position="96"/>
        <end position="119"/>
    </location>
</feature>
<dbReference type="SUPFAM" id="SSF103473">
    <property type="entry name" value="MFS general substrate transporter"/>
    <property type="match status" value="1"/>
</dbReference>
<evidence type="ECO:0000256" key="6">
    <source>
        <dbReference type="ARBA" id="ARBA00044504"/>
    </source>
</evidence>
<dbReference type="Proteomes" id="UP000306102">
    <property type="component" value="Unassembled WGS sequence"/>
</dbReference>
<feature type="transmembrane region" description="Helical" evidence="7">
    <location>
        <begin position="538"/>
        <end position="561"/>
    </location>
</feature>
<evidence type="ECO:0000256" key="3">
    <source>
        <dbReference type="ARBA" id="ARBA00022692"/>
    </source>
</evidence>
<feature type="transmembrane region" description="Helical" evidence="7">
    <location>
        <begin position="70"/>
        <end position="90"/>
    </location>
</feature>
<feature type="transmembrane region" description="Helical" evidence="7">
    <location>
        <begin position="352"/>
        <end position="373"/>
    </location>
</feature>
<feature type="transmembrane region" description="Helical" evidence="7">
    <location>
        <begin position="233"/>
        <end position="259"/>
    </location>
</feature>
<organism evidence="8 9">
    <name type="scientific">Camellia sinensis var. sinensis</name>
    <name type="common">China tea</name>
    <dbReference type="NCBI Taxonomy" id="542762"/>
    <lineage>
        <taxon>Eukaryota</taxon>
        <taxon>Viridiplantae</taxon>
        <taxon>Streptophyta</taxon>
        <taxon>Embryophyta</taxon>
        <taxon>Tracheophyta</taxon>
        <taxon>Spermatophyta</taxon>
        <taxon>Magnoliopsida</taxon>
        <taxon>eudicotyledons</taxon>
        <taxon>Gunneridae</taxon>
        <taxon>Pentapetalae</taxon>
        <taxon>asterids</taxon>
        <taxon>Ericales</taxon>
        <taxon>Theaceae</taxon>
        <taxon>Camellia</taxon>
    </lineage>
</organism>
<feature type="transmembrane region" description="Helical" evidence="7">
    <location>
        <begin position="34"/>
        <end position="58"/>
    </location>
</feature>
<evidence type="ECO:0000256" key="7">
    <source>
        <dbReference type="SAM" id="Phobius"/>
    </source>
</evidence>
<feature type="transmembrane region" description="Helical" evidence="7">
    <location>
        <begin position="466"/>
        <end position="488"/>
    </location>
</feature>
<comment type="similarity">
    <text evidence="2">Belongs to the major facilitator superfamily. Proton-dependent oligopeptide transporter (POT/PTR) (TC 2.A.17) family.</text>
</comment>
<feature type="transmembrane region" description="Helical" evidence="7">
    <location>
        <begin position="670"/>
        <end position="692"/>
    </location>
</feature>
<reference evidence="8 9" key="1">
    <citation type="journal article" date="2018" name="Proc. Natl. Acad. Sci. U.S.A.">
        <title>Draft genome sequence of Camellia sinensis var. sinensis provides insights into the evolution of the tea genome and tea quality.</title>
        <authorList>
            <person name="Wei C."/>
            <person name="Yang H."/>
            <person name="Wang S."/>
            <person name="Zhao J."/>
            <person name="Liu C."/>
            <person name="Gao L."/>
            <person name="Xia E."/>
            <person name="Lu Y."/>
            <person name="Tai Y."/>
            <person name="She G."/>
            <person name="Sun J."/>
            <person name="Cao H."/>
            <person name="Tong W."/>
            <person name="Gao Q."/>
            <person name="Li Y."/>
            <person name="Deng W."/>
            <person name="Jiang X."/>
            <person name="Wang W."/>
            <person name="Chen Q."/>
            <person name="Zhang S."/>
            <person name="Li H."/>
            <person name="Wu J."/>
            <person name="Wang P."/>
            <person name="Li P."/>
            <person name="Shi C."/>
            <person name="Zheng F."/>
            <person name="Jian J."/>
            <person name="Huang B."/>
            <person name="Shan D."/>
            <person name="Shi M."/>
            <person name="Fang C."/>
            <person name="Yue Y."/>
            <person name="Li F."/>
            <person name="Li D."/>
            <person name="Wei S."/>
            <person name="Han B."/>
            <person name="Jiang C."/>
            <person name="Yin Y."/>
            <person name="Xia T."/>
            <person name="Zhang Z."/>
            <person name="Bennetzen J.L."/>
            <person name="Zhao S."/>
            <person name="Wan X."/>
        </authorList>
    </citation>
    <scope>NUCLEOTIDE SEQUENCE [LARGE SCALE GENOMIC DNA]</scope>
    <source>
        <strain evidence="9">cv. Shuchazao</strain>
        <tissue evidence="8">Leaf</tissue>
    </source>
</reference>
<sequence length="723" mass="79677">MIGPISGDDPPESDTDFTGDIAHNRFSFRFNIAYTIYFILGCAFLLPWNAFITAVDYFSYLYPAASVDRVFAVAYKPLGLFSLLFIVAYAHKPYSYIRVNVGLSLYVFSLLLVPVMDVLYIKGRTGLYDGFYVTVAAVAISGVGSGLVQGGIVGAAGELPGRYMQAVVAGTGASVLMWADLLAGYTMWMMMLYLTNVWKLNFTHAAAIINVFCGLTATMLLPMQFLVDAFLGNYWMLLISSFAYSAGLGFLTMSTPPVLAKATGTCSLYEPECIGEGQKVLFYTALALIALGLSGHLISLRAFIAEQFSEDELDNFTARTFITMFVGTYIAVLVPVGAVIAITYIRLWSIRFGIPAICTMVATLVFLSGSGSYNCVKPQGSSLTIVFRVLVAATSKMFCKCPKEADRLYETRGVDDVDLLPHSRHLRCLDKAAIILPAKPLEEQQKNRWKLCRVTEVEETKLTIRMIPLCTTFIFCGVVSAIGNTYFIEQANHMTHKLGKLSIPIVILLWFYDQGKQQFAKLYYKLAVKLGGSGARHYAPLIGVAVSMVFAILCCIIAAKVETKRLNVVRTHGLVDKPEERIPMSVFWLLPQFVLIGALDGILENSVGAILFDQVGPSMRTYAAHFGVGVMGLGYIGSVLSVYVAGKVSERGGKQSWFQDTLNHSRLDKYYWTLAWLTAVNLGLYIVVALFYSFRESELEDEDAPNYDPTSGPFEDNARCCCC</sequence>
<gene>
    <name evidence="8" type="ORF">TEA_020086</name>
</gene>
<dbReference type="GO" id="GO:0016020">
    <property type="term" value="C:membrane"/>
    <property type="evidence" value="ECO:0007669"/>
    <property type="project" value="UniProtKB-SubCell"/>
</dbReference>
<keyword evidence="5 7" id="KW-0472">Membrane</keyword>
<proteinExistence type="inferred from homology"/>
<feature type="transmembrane region" description="Helical" evidence="7">
    <location>
        <begin position="623"/>
        <end position="645"/>
    </location>
</feature>
<feature type="transmembrane region" description="Helical" evidence="7">
    <location>
        <begin position="280"/>
        <end position="304"/>
    </location>
</feature>
<comment type="subcellular location">
    <subcellularLocation>
        <location evidence="1">Membrane</location>
        <topology evidence="1">Multi-pass membrane protein</topology>
    </subcellularLocation>
</comment>
<feature type="transmembrane region" description="Helical" evidence="7">
    <location>
        <begin position="175"/>
        <end position="194"/>
    </location>
</feature>
<dbReference type="InterPro" id="IPR036259">
    <property type="entry name" value="MFS_trans_sf"/>
</dbReference>
<evidence type="ECO:0000313" key="9">
    <source>
        <dbReference type="Proteomes" id="UP000306102"/>
    </source>
</evidence>
<keyword evidence="9" id="KW-1185">Reference proteome</keyword>
<evidence type="ECO:0000256" key="1">
    <source>
        <dbReference type="ARBA" id="ARBA00004141"/>
    </source>
</evidence>
<dbReference type="EMBL" id="SDRB02003893">
    <property type="protein sequence ID" value="THG16738.1"/>
    <property type="molecule type" value="Genomic_DNA"/>
</dbReference>
<feature type="transmembrane region" description="Helical" evidence="7">
    <location>
        <begin position="324"/>
        <end position="345"/>
    </location>
</feature>
<comment type="caution">
    <text evidence="8">The sequence shown here is derived from an EMBL/GenBank/DDBJ whole genome shotgun (WGS) entry which is preliminary data.</text>
</comment>
<comment type="similarity">
    <text evidence="6">Belongs to the major facilitator superfamily. Phosphate:H(+) symporter (TC 2.A.1.9) family.</text>
</comment>
<evidence type="ECO:0000256" key="4">
    <source>
        <dbReference type="ARBA" id="ARBA00022989"/>
    </source>
</evidence>
<evidence type="ECO:0000256" key="5">
    <source>
        <dbReference type="ARBA" id="ARBA00023136"/>
    </source>
</evidence>
<dbReference type="Gene3D" id="1.20.1250.20">
    <property type="entry name" value="MFS general substrate transporter like domains"/>
    <property type="match status" value="1"/>
</dbReference>
<accession>A0A4S4EJJ6</accession>
<dbReference type="InterPro" id="IPR000109">
    <property type="entry name" value="POT_fam"/>
</dbReference>
<feature type="transmembrane region" description="Helical" evidence="7">
    <location>
        <begin position="206"/>
        <end position="227"/>
    </location>
</feature>
<keyword evidence="3 7" id="KW-0812">Transmembrane</keyword>
<dbReference type="GO" id="GO:0022857">
    <property type="term" value="F:transmembrane transporter activity"/>
    <property type="evidence" value="ECO:0007669"/>
    <property type="project" value="InterPro"/>
</dbReference>
<evidence type="ECO:0000256" key="2">
    <source>
        <dbReference type="ARBA" id="ARBA00005982"/>
    </source>
</evidence>